<sequence>ASPAATSTVSWNRAMTTANSSSPPCCARSTGSTIPTAT</sequence>
<dbReference type="EMBL" id="UINC01021091">
    <property type="protein sequence ID" value="SVA87911.1"/>
    <property type="molecule type" value="Genomic_DNA"/>
</dbReference>
<gene>
    <name evidence="2" type="ORF">METZ01_LOCUS140765</name>
</gene>
<dbReference type="AlphaFoldDB" id="A0A381ZG01"/>
<proteinExistence type="predicted"/>
<evidence type="ECO:0000256" key="1">
    <source>
        <dbReference type="SAM" id="MobiDB-lite"/>
    </source>
</evidence>
<feature type="non-terminal residue" evidence="2">
    <location>
        <position position="38"/>
    </location>
</feature>
<accession>A0A381ZG01</accession>
<protein>
    <submittedName>
        <fullName evidence="2">Uncharacterized protein</fullName>
    </submittedName>
</protein>
<name>A0A381ZG01_9ZZZZ</name>
<reference evidence="2" key="1">
    <citation type="submission" date="2018-05" db="EMBL/GenBank/DDBJ databases">
        <authorList>
            <person name="Lanie J.A."/>
            <person name="Ng W.-L."/>
            <person name="Kazmierczak K.M."/>
            <person name="Andrzejewski T.M."/>
            <person name="Davidsen T.M."/>
            <person name="Wayne K.J."/>
            <person name="Tettelin H."/>
            <person name="Glass J.I."/>
            <person name="Rusch D."/>
            <person name="Podicherti R."/>
            <person name="Tsui H.-C.T."/>
            <person name="Winkler M.E."/>
        </authorList>
    </citation>
    <scope>NUCLEOTIDE SEQUENCE</scope>
</reference>
<organism evidence="2">
    <name type="scientific">marine metagenome</name>
    <dbReference type="NCBI Taxonomy" id="408172"/>
    <lineage>
        <taxon>unclassified sequences</taxon>
        <taxon>metagenomes</taxon>
        <taxon>ecological metagenomes</taxon>
    </lineage>
</organism>
<feature type="non-terminal residue" evidence="2">
    <location>
        <position position="1"/>
    </location>
</feature>
<evidence type="ECO:0000313" key="2">
    <source>
        <dbReference type="EMBL" id="SVA87911.1"/>
    </source>
</evidence>
<feature type="region of interest" description="Disordered" evidence="1">
    <location>
        <begin position="1"/>
        <end position="38"/>
    </location>
</feature>